<gene>
    <name evidence="5" type="ORF">J2X26_004049</name>
</gene>
<keyword evidence="1" id="KW-0326">Glycosidase</keyword>
<dbReference type="InterPro" id="IPR037459">
    <property type="entry name" value="RhgT-like"/>
</dbReference>
<dbReference type="Gene3D" id="2.60.120.430">
    <property type="entry name" value="Galactose-binding lectin"/>
    <property type="match status" value="3"/>
</dbReference>
<proteinExistence type="predicted"/>
<keyword evidence="1" id="KW-0378">Hydrolase</keyword>
<dbReference type="InterPro" id="IPR003961">
    <property type="entry name" value="FN3_dom"/>
</dbReference>
<dbReference type="SUPFAM" id="SSF49265">
    <property type="entry name" value="Fibronectin type III"/>
    <property type="match status" value="3"/>
</dbReference>
<protein>
    <submittedName>
        <fullName evidence="5">Fibronectin type 3 domain-containing protein</fullName>
    </submittedName>
</protein>
<dbReference type="CDD" id="cd00063">
    <property type="entry name" value="FN3"/>
    <property type="match status" value="2"/>
</dbReference>
<dbReference type="SMART" id="SM00060">
    <property type="entry name" value="FN3"/>
    <property type="match status" value="4"/>
</dbReference>
<reference evidence="5 6" key="1">
    <citation type="submission" date="2023-07" db="EMBL/GenBank/DDBJ databases">
        <title>Sorghum-associated microbial communities from plants grown in Nebraska, USA.</title>
        <authorList>
            <person name="Schachtman D."/>
        </authorList>
    </citation>
    <scope>NUCLEOTIDE SEQUENCE [LARGE SCALE GENOMIC DNA]</scope>
    <source>
        <strain evidence="5 6">BE332</strain>
    </source>
</reference>
<dbReference type="InterPro" id="IPR008979">
    <property type="entry name" value="Galactose-bd-like_sf"/>
</dbReference>
<accession>A0ABU0EKY1</accession>
<dbReference type="SUPFAM" id="SSF81296">
    <property type="entry name" value="E set domains"/>
    <property type="match status" value="2"/>
</dbReference>
<evidence type="ECO:0000256" key="3">
    <source>
        <dbReference type="SAM" id="SignalP"/>
    </source>
</evidence>
<dbReference type="Pfam" id="PF18370">
    <property type="entry name" value="RGI_lyase"/>
    <property type="match status" value="1"/>
</dbReference>
<organism evidence="5 6">
    <name type="scientific">Cellulomonas humilata</name>
    <dbReference type="NCBI Taxonomy" id="144055"/>
    <lineage>
        <taxon>Bacteria</taxon>
        <taxon>Bacillati</taxon>
        <taxon>Actinomycetota</taxon>
        <taxon>Actinomycetes</taxon>
        <taxon>Micrococcales</taxon>
        <taxon>Cellulomonadaceae</taxon>
        <taxon>Cellulomonas</taxon>
    </lineage>
</organism>
<dbReference type="Pfam" id="PF13472">
    <property type="entry name" value="Lipase_GDSL_2"/>
    <property type="match status" value="1"/>
</dbReference>
<keyword evidence="2" id="KW-0624">Polysaccharide degradation</keyword>
<dbReference type="EMBL" id="JAUSVB010000006">
    <property type="protein sequence ID" value="MDQ0375711.1"/>
    <property type="molecule type" value="Genomic_DNA"/>
</dbReference>
<sequence length="1913" mass="200502">MRSTRVHDEGRPAARTSRARALLVGVATATAAAMVATGGLPAVAADAPTTWKFDLGTATSPVADGYQQVTDATRYSAATGFGIVPADGVTPISRDRGAEDPADRDFVLATAWTFVLDVPNGTYDVTVRSGDLLAGSSTTKTTVTLEGAGGGSLSTKVATVSGTWPAAVADGQLTVGITGSGAGGYVSSIVVSQTGTAPEEPEPGTSTIAAPTSARMAHVTPDAVTLRWNEVAGATGYAVSRSDAVDGTYTEVARTDARDVVTTDPVDTSTLRYYRVQAIDAAGLSVPSAAAVSSLPTAPTVPAVLDFDLGSGALSPGATRLDATSAYSATTRYGFVDTRAVTATDRGTADALRSDFVSVGDTELVVDLPNGDYTVSLVAGDATEATDVAITAEQMAKVAATSKPAGQFLEMSFDIAIVDGQLNLDFSGSAPKLNQLRIAAQSPRAPGSEPTVWVTGDSTVQSYTADYAPQAGWGQMLGRFLSDDVTVDNRAIGGRSSKNFISQGRLDEVLRLVKPGDYLFVQFGHNDATYGVDDRFAAPADYAEYLRTFVDGATQRGAQPVIVTPVSRRSFDATTGKFNVSFPEYVAAATALATETGTPLVDLSASSRAYLDEIGPEASTSVFLHVPAGVYPGRPTGTIDDTHFQEYGAIQLARLVAGDVAELDLPLAGEVVDVAPPAEVPAAPAGVVAGSVSNAGVQLTWTASEGADIYQVFRKAAADGDGAYALVATSTLPQAAIGGLVEGASYDLRVVAVNGRGPSAPSAAVRVTTKAALYKFDVQLAGNPLMPGYTEASQLSRYAPEIGWGWLDPTGLGGRDRGVNFPTPPNALQRDFLLPGTQHVFAVDVPDGTYAVKTYNGDWIGTSRSNVQIEGKDFGASNAGAGSVSEKVSQPVLVTDGQLSLVMTGTSSRLNGIEITPLLLAPSALTLDDVSITGSSVSVALSWTGTADSAGYRVYRKAAGAAAPVALGDVTTTTFVDTTPDVGLAYEYYVVALDPSGLESVPTDTLDVTTVDPDVPTAAVPTGLRLGDVNKNDVTLRWDAVDGALFYQVLRQARDGSFVVVGRADGPAYTDTTVLTTIEYTYRVASVNAGGVSAQSDSLTTPAVTTLSRQAERLDRSPVAVAVDDGVYVGWRQLGLDPDSIAFHVYRDGARITTAPVKASTNLLDPDGGADDVYRVSSVVDGIERWVTGEFRVWDSQHLDVPLDEPADAYTKDGQPYTYNANDASVGDVDGDGQYEVVVKWDPSNSKDNSQAGYTGNVYVDAYELDGTRLWRIDLGQNIRAGAHYTQFQVFDLDGDGKAEVSMKTADGTVDGVGTVIGDARADYRNSSGYVLTGPEFLTVFSGATGAAIDTIDYTPPRGDVGAWGDAYGNRVDRFLAGVAYLDGEHPSLVMSRGYYTRTVLAAYDFDGSQLVKRWTFDSDVAGEQYRGQGNHNLSVADVDGDQKDEIVFGSMTIDDDGTVLYSTGLGHGDALHVSDLDPDRPGLEVFAVHEEAPHSKGIGATFRDAATGEVIWSMPATADTGRGASGDIDAAHPGSESWAVVADGTSNSRAGQLRAADGELLGTTIPAANFLTWWDGDLLREITDHDWDTTALTGVPTISKWSSEDQSSTEIYRATGTLSDNGTKGTPALQADLFGDWREEIVTRLADSSALRIATTVDLTDHRLRTLQSDPVYRLGVAWQNTGYNQPPHTSYFLGDGMTTPAAPRIVYTGAATGPDERVPGPATGAPAKGVLSSDNWDNDSSYTVAVNLWWGQNTQTVTLLENGVAIASRDLVDATPSAQSAAFQIAGKRNGTYVYTAVLTNQHGSTTTAALTVKVTTANPGTPVLSHDNWDGDGSYTVTTNLWWGTNATEYRLYEDGVLIDTQSLTANGFNAQKAVTPVSGRAVGTHVYRAELSNPLGSTSSPELKVKVTR</sequence>
<evidence type="ECO:0000313" key="5">
    <source>
        <dbReference type="EMBL" id="MDQ0375711.1"/>
    </source>
</evidence>
<name>A0ABU0EKY1_9CELL</name>
<keyword evidence="6" id="KW-1185">Reference proteome</keyword>
<dbReference type="Proteomes" id="UP001239626">
    <property type="component" value="Unassembled WGS sequence"/>
</dbReference>
<dbReference type="RefSeq" id="WP_307494498.1">
    <property type="nucleotide sequence ID" value="NZ_JAUSVB010000006.1"/>
</dbReference>
<dbReference type="InterPro" id="IPR049366">
    <property type="entry name" value="RGL11_C"/>
</dbReference>
<feature type="domain" description="Fibronectin type-III" evidence="4">
    <location>
        <begin position="683"/>
        <end position="772"/>
    </location>
</feature>
<evidence type="ECO:0000259" key="4">
    <source>
        <dbReference type="PROSITE" id="PS50853"/>
    </source>
</evidence>
<dbReference type="InterPro" id="IPR028994">
    <property type="entry name" value="Integrin_alpha_N"/>
</dbReference>
<feature type="chain" id="PRO_5046588629" evidence="3">
    <location>
        <begin position="45"/>
        <end position="1913"/>
    </location>
</feature>
<dbReference type="SUPFAM" id="SSF52266">
    <property type="entry name" value="SGNH hydrolase"/>
    <property type="match status" value="1"/>
</dbReference>
<dbReference type="PANTHER" id="PTHR43118">
    <property type="entry name" value="RHAMNOGALACTURONAN LYASE (EUROFUNG)"/>
    <property type="match status" value="1"/>
</dbReference>
<dbReference type="CDD" id="cd10318">
    <property type="entry name" value="RGL11"/>
    <property type="match status" value="1"/>
</dbReference>
<keyword evidence="2" id="KW-0119">Carbohydrate metabolism</keyword>
<dbReference type="InterPro" id="IPR034641">
    <property type="entry name" value="RGL11"/>
</dbReference>
<feature type="domain" description="Fibronectin type-III" evidence="4">
    <location>
        <begin position="1020"/>
        <end position="1109"/>
    </location>
</feature>
<evidence type="ECO:0000313" key="6">
    <source>
        <dbReference type="Proteomes" id="UP001239626"/>
    </source>
</evidence>
<dbReference type="InterPro" id="IPR049033">
    <property type="entry name" value="AGA-YXIM_GBD"/>
</dbReference>
<dbReference type="SUPFAM" id="SSF69318">
    <property type="entry name" value="Integrin alpha N-terminal domain"/>
    <property type="match status" value="1"/>
</dbReference>
<evidence type="ECO:0000256" key="2">
    <source>
        <dbReference type="ARBA" id="ARBA00023326"/>
    </source>
</evidence>
<dbReference type="InterPro" id="IPR013830">
    <property type="entry name" value="SGNH_hydro"/>
</dbReference>
<comment type="caution">
    <text evidence="5">The sequence shown here is derived from an EMBL/GenBank/DDBJ whole genome shotgun (WGS) entry which is preliminary data.</text>
</comment>
<dbReference type="InterPro" id="IPR014756">
    <property type="entry name" value="Ig_E-set"/>
</dbReference>
<dbReference type="Gene3D" id="2.60.40.10">
    <property type="entry name" value="Immunoglobulins"/>
    <property type="match status" value="7"/>
</dbReference>
<dbReference type="Pfam" id="PF21254">
    <property type="entry name" value="AGA-YXIM_GBD"/>
    <property type="match status" value="2"/>
</dbReference>
<dbReference type="SUPFAM" id="SSF49785">
    <property type="entry name" value="Galactose-binding domain-like"/>
    <property type="match status" value="3"/>
</dbReference>
<dbReference type="InterPro" id="IPR013783">
    <property type="entry name" value="Ig-like_fold"/>
</dbReference>
<evidence type="ECO:0000256" key="1">
    <source>
        <dbReference type="ARBA" id="ARBA00023295"/>
    </source>
</evidence>
<dbReference type="InterPro" id="IPR041624">
    <property type="entry name" value="RGI_lyase"/>
</dbReference>
<dbReference type="CDD" id="cd01821">
    <property type="entry name" value="Rhamnogalacturan_acetylesterase_like"/>
    <property type="match status" value="1"/>
</dbReference>
<feature type="domain" description="Fibronectin type-III" evidence="4">
    <location>
        <begin position="210"/>
        <end position="300"/>
    </location>
</feature>
<feature type="domain" description="Fibronectin type-III" evidence="4">
    <location>
        <begin position="921"/>
        <end position="1013"/>
    </location>
</feature>
<dbReference type="PROSITE" id="PS50853">
    <property type="entry name" value="FN3"/>
    <property type="match status" value="4"/>
</dbReference>
<feature type="signal peptide" evidence="3">
    <location>
        <begin position="1"/>
        <end position="44"/>
    </location>
</feature>
<dbReference type="Gene3D" id="3.40.50.1110">
    <property type="entry name" value="SGNH hydrolase"/>
    <property type="match status" value="1"/>
</dbReference>
<keyword evidence="3" id="KW-0732">Signal</keyword>
<dbReference type="PANTHER" id="PTHR43118:SF1">
    <property type="entry name" value="RHAMNOGALACTURONAN LYASE (EUROFUNG)"/>
    <property type="match status" value="1"/>
</dbReference>
<dbReference type="Pfam" id="PF21348">
    <property type="entry name" value="RGL11_C"/>
    <property type="match status" value="1"/>
</dbReference>
<dbReference type="InterPro" id="IPR036116">
    <property type="entry name" value="FN3_sf"/>
</dbReference>
<dbReference type="InterPro" id="IPR036514">
    <property type="entry name" value="SGNH_hydro_sf"/>
</dbReference>